<dbReference type="STRING" id="1652495.ccrud_06785"/>
<feature type="domain" description="SteA-like C-terminal" evidence="6">
    <location>
        <begin position="337"/>
        <end position="389"/>
    </location>
</feature>
<keyword evidence="5" id="KW-0472">Membrane</keyword>
<keyword evidence="5" id="KW-1133">Transmembrane helix</keyword>
<evidence type="ECO:0000313" key="8">
    <source>
        <dbReference type="Proteomes" id="UP000076929"/>
    </source>
</evidence>
<sequence>MGCMSLFNRKADLPGLHGATRICTAQGKGLKRLSEGDLAIIDAPDLSRTFAQRLLAAKPAAVLNVSRFTTGSVPNFGPQLLIDADIMLVEGFGHELLDNTKDSKKGRLTEDGQLFYGERLIANGTVFSGAAAEHAFADAQQSLLDRMEAYFGNTIQFIHSEAPLLIDGLGIPETGKSIEGRKVLVVSPGDNHRTRIKELRNFIREYDPVLIGVDGAADTLVELGYKPALIVGNPTGIGADALRSGASVILPADPDGHAVGLERIQDLGIGAMTFPSSVNSATDLALLLVDYHNPQMIVNVGGPVTLDGIFENREDSDPAALLTRAKVGTKLVDGSVIAALYNMRNTSSLGWLWALLAVLVVLAVIIVIAGTAGAGSFTDNLIDTWNSFALTVQGWFK</sequence>
<evidence type="ECO:0000256" key="4">
    <source>
        <dbReference type="ARBA" id="ARBA00022840"/>
    </source>
</evidence>
<dbReference type="EMBL" id="CP015622">
    <property type="protein sequence ID" value="ANE03945.1"/>
    <property type="molecule type" value="Genomic_DNA"/>
</dbReference>
<dbReference type="Proteomes" id="UP000076929">
    <property type="component" value="Chromosome"/>
</dbReference>
<evidence type="ECO:0000256" key="5">
    <source>
        <dbReference type="SAM" id="Phobius"/>
    </source>
</evidence>
<dbReference type="InterPro" id="IPR036759">
    <property type="entry name" value="TPK_catalytic_sf"/>
</dbReference>
<dbReference type="GO" id="GO:0009229">
    <property type="term" value="P:thiamine diphosphate biosynthetic process"/>
    <property type="evidence" value="ECO:0007669"/>
    <property type="project" value="InterPro"/>
</dbReference>
<keyword evidence="5" id="KW-0812">Transmembrane</keyword>
<organism evidence="7 8">
    <name type="scientific">Corynebacterium crudilactis</name>
    <dbReference type="NCBI Taxonomy" id="1652495"/>
    <lineage>
        <taxon>Bacteria</taxon>
        <taxon>Bacillati</taxon>
        <taxon>Actinomycetota</taxon>
        <taxon>Actinomycetes</taxon>
        <taxon>Mycobacteriales</taxon>
        <taxon>Corynebacteriaceae</taxon>
        <taxon>Corynebacterium</taxon>
    </lineage>
</organism>
<evidence type="ECO:0000259" key="6">
    <source>
        <dbReference type="Pfam" id="PF12555"/>
    </source>
</evidence>
<protein>
    <submittedName>
        <fullName evidence="7">Thiamine pyrophosphokinase</fullName>
    </submittedName>
</protein>
<dbReference type="NCBIfam" id="NF040608">
    <property type="entry name" value="division_SteA"/>
    <property type="match status" value="1"/>
</dbReference>
<keyword evidence="3 7" id="KW-0418">Kinase</keyword>
<dbReference type="OrthoDB" id="5169996at2"/>
<feature type="transmembrane region" description="Helical" evidence="5">
    <location>
        <begin position="351"/>
        <end position="377"/>
    </location>
</feature>
<dbReference type="RefSeq" id="WP_066565497.1">
    <property type="nucleotide sequence ID" value="NZ_CP015622.1"/>
</dbReference>
<dbReference type="GO" id="GO:0004788">
    <property type="term" value="F:thiamine diphosphokinase activity"/>
    <property type="evidence" value="ECO:0007669"/>
    <property type="project" value="InterPro"/>
</dbReference>
<dbReference type="InterPro" id="IPR022215">
    <property type="entry name" value="SteA-like_C"/>
</dbReference>
<keyword evidence="8" id="KW-1185">Reference proteome</keyword>
<dbReference type="KEGG" id="ccjz:ccrud_06785"/>
<name>A0A172QTB1_9CORY</name>
<dbReference type="SUPFAM" id="SSF63999">
    <property type="entry name" value="Thiamin pyrophosphokinase, catalytic domain"/>
    <property type="match status" value="1"/>
</dbReference>
<evidence type="ECO:0000256" key="1">
    <source>
        <dbReference type="ARBA" id="ARBA00022679"/>
    </source>
</evidence>
<gene>
    <name evidence="7" type="ORF">ccrud_06785</name>
</gene>
<keyword evidence="2" id="KW-0547">Nucleotide-binding</keyword>
<keyword evidence="1" id="KW-0808">Transferase</keyword>
<dbReference type="Pfam" id="PF12555">
    <property type="entry name" value="SteA-like_C"/>
    <property type="match status" value="1"/>
</dbReference>
<reference evidence="7 8" key="1">
    <citation type="submission" date="2016-05" db="EMBL/GenBank/DDBJ databases">
        <title>Complete genome sequence of Corynebacterium crudilactis, a new Corynebacterium species isolated from raw cow's milk.</title>
        <authorList>
            <person name="Christian R."/>
            <person name="Zimmermann J."/>
            <person name="Lipski A."/>
            <person name="Kalinowski J."/>
        </authorList>
    </citation>
    <scope>NUCLEOTIDE SEQUENCE [LARGE SCALE GENOMIC DNA]</scope>
    <source>
        <strain evidence="7 8">JZ16</strain>
    </source>
</reference>
<dbReference type="GO" id="GO:0016301">
    <property type="term" value="F:kinase activity"/>
    <property type="evidence" value="ECO:0007669"/>
    <property type="project" value="UniProtKB-KW"/>
</dbReference>
<dbReference type="AlphaFoldDB" id="A0A172QTB1"/>
<evidence type="ECO:0000256" key="2">
    <source>
        <dbReference type="ARBA" id="ARBA00022741"/>
    </source>
</evidence>
<dbReference type="InterPro" id="IPR047795">
    <property type="entry name" value="Put_SteA-like"/>
</dbReference>
<evidence type="ECO:0000313" key="7">
    <source>
        <dbReference type="EMBL" id="ANE03945.1"/>
    </source>
</evidence>
<dbReference type="GO" id="GO:0005524">
    <property type="term" value="F:ATP binding"/>
    <property type="evidence" value="ECO:0007669"/>
    <property type="project" value="UniProtKB-KW"/>
</dbReference>
<keyword evidence="4" id="KW-0067">ATP-binding</keyword>
<accession>A0A172QTB1</accession>
<proteinExistence type="predicted"/>
<evidence type="ECO:0000256" key="3">
    <source>
        <dbReference type="ARBA" id="ARBA00022777"/>
    </source>
</evidence>